<dbReference type="Pfam" id="PF01979">
    <property type="entry name" value="Amidohydro_1"/>
    <property type="match status" value="1"/>
</dbReference>
<proteinExistence type="predicted"/>
<evidence type="ECO:0000259" key="1">
    <source>
        <dbReference type="Pfam" id="PF01979"/>
    </source>
</evidence>
<accession>A0ABQ6I106</accession>
<dbReference type="Gene3D" id="3.20.20.140">
    <property type="entry name" value="Metal-dependent hydrolases"/>
    <property type="match status" value="1"/>
</dbReference>
<protein>
    <recommendedName>
        <fullName evidence="1">Amidohydrolase-related domain-containing protein</fullName>
    </recommendedName>
</protein>
<evidence type="ECO:0000313" key="3">
    <source>
        <dbReference type="Proteomes" id="UP001157091"/>
    </source>
</evidence>
<dbReference type="PANTHER" id="PTHR32027:SF9">
    <property type="entry name" value="BLL3847 PROTEIN"/>
    <property type="match status" value="1"/>
</dbReference>
<organism evidence="2 3">
    <name type="scientific">Luteimicrobium album</name>
    <dbReference type="NCBI Taxonomy" id="1054550"/>
    <lineage>
        <taxon>Bacteria</taxon>
        <taxon>Bacillati</taxon>
        <taxon>Actinomycetota</taxon>
        <taxon>Actinomycetes</taxon>
        <taxon>Micrococcales</taxon>
        <taxon>Luteimicrobium</taxon>
    </lineage>
</organism>
<gene>
    <name evidence="2" type="ORF">GCM10025864_18860</name>
</gene>
<name>A0ABQ6I106_9MICO</name>
<dbReference type="InterPro" id="IPR032466">
    <property type="entry name" value="Metal_Hydrolase"/>
</dbReference>
<dbReference type="PANTHER" id="PTHR32027">
    <property type="entry name" value="CYTOSINE DEAMINASE"/>
    <property type="match status" value="1"/>
</dbReference>
<dbReference type="SUPFAM" id="SSF51556">
    <property type="entry name" value="Metallo-dependent hydrolases"/>
    <property type="match status" value="1"/>
</dbReference>
<sequence length="277" mass="28822">MLEAAARVAPLTRVQLAVFPQEGLLVRPGTLELLEEALDLPGAVVGGCPYVEATADDARAHVDLVLDLAVRYGVPADLHLDLADDADDPRFTLAEYVARSTVARGLQGRVAIGHVTSLAAMAPGVRGPVLDALAAADVAVTVLPATDLHLGGRGDTVNVRRGVAPLHDLWAHGVRVALSSNNVRNAFTPTGRADLLDIALLAARVGHVSEQSDLDRLLDAVTTVPAGVVEPGVTCGVTVGAPADLVVLDTVDPETVLLDQPRRWMVVAGGTIGFHQT</sequence>
<dbReference type="InterPro" id="IPR052349">
    <property type="entry name" value="Metallo-hydrolase_Enzymes"/>
</dbReference>
<comment type="caution">
    <text evidence="2">The sequence shown here is derived from an EMBL/GenBank/DDBJ whole genome shotgun (WGS) entry which is preliminary data.</text>
</comment>
<keyword evidence="3" id="KW-1185">Reference proteome</keyword>
<dbReference type="InterPro" id="IPR006680">
    <property type="entry name" value="Amidohydro-rel"/>
</dbReference>
<feature type="domain" description="Amidohydrolase-related" evidence="1">
    <location>
        <begin position="64"/>
        <end position="253"/>
    </location>
</feature>
<evidence type="ECO:0000313" key="2">
    <source>
        <dbReference type="EMBL" id="GMA24127.1"/>
    </source>
</evidence>
<dbReference type="EMBL" id="BSUK01000001">
    <property type="protein sequence ID" value="GMA24127.1"/>
    <property type="molecule type" value="Genomic_DNA"/>
</dbReference>
<reference evidence="3" key="1">
    <citation type="journal article" date="2019" name="Int. J. Syst. Evol. Microbiol.">
        <title>The Global Catalogue of Microorganisms (GCM) 10K type strain sequencing project: providing services to taxonomists for standard genome sequencing and annotation.</title>
        <authorList>
            <consortium name="The Broad Institute Genomics Platform"/>
            <consortium name="The Broad Institute Genome Sequencing Center for Infectious Disease"/>
            <person name="Wu L."/>
            <person name="Ma J."/>
        </authorList>
    </citation>
    <scope>NUCLEOTIDE SEQUENCE [LARGE SCALE GENOMIC DNA]</scope>
    <source>
        <strain evidence="3">NBRC 106348</strain>
    </source>
</reference>
<dbReference type="Proteomes" id="UP001157091">
    <property type="component" value="Unassembled WGS sequence"/>
</dbReference>